<keyword evidence="3" id="KW-1185">Reference proteome</keyword>
<name>A0A9Q3I954_9BASI</name>
<sequence length="82" mass="9167">MDKHQSDLCSSAYSSDSSYVPQPSWCVYHRHSFGFLKRIALCGTYSDTGMSRRQEEQPEDMAIEPSAPSFCKTCPLGDRASP</sequence>
<accession>A0A9Q3I954</accession>
<feature type="compositionally biased region" description="Low complexity" evidence="1">
    <location>
        <begin position="7"/>
        <end position="19"/>
    </location>
</feature>
<dbReference type="AlphaFoldDB" id="A0A9Q3I954"/>
<comment type="caution">
    <text evidence="2">The sequence shown here is derived from an EMBL/GenBank/DDBJ whole genome shotgun (WGS) entry which is preliminary data.</text>
</comment>
<feature type="region of interest" description="Disordered" evidence="1">
    <location>
        <begin position="1"/>
        <end position="20"/>
    </location>
</feature>
<gene>
    <name evidence="2" type="ORF">O181_071402</name>
</gene>
<evidence type="ECO:0000313" key="3">
    <source>
        <dbReference type="Proteomes" id="UP000765509"/>
    </source>
</evidence>
<dbReference type="Proteomes" id="UP000765509">
    <property type="component" value="Unassembled WGS sequence"/>
</dbReference>
<evidence type="ECO:0000256" key="1">
    <source>
        <dbReference type="SAM" id="MobiDB-lite"/>
    </source>
</evidence>
<feature type="region of interest" description="Disordered" evidence="1">
    <location>
        <begin position="50"/>
        <end position="82"/>
    </location>
</feature>
<evidence type="ECO:0000313" key="2">
    <source>
        <dbReference type="EMBL" id="MBW0531687.1"/>
    </source>
</evidence>
<proteinExistence type="predicted"/>
<organism evidence="2 3">
    <name type="scientific">Austropuccinia psidii MF-1</name>
    <dbReference type="NCBI Taxonomy" id="1389203"/>
    <lineage>
        <taxon>Eukaryota</taxon>
        <taxon>Fungi</taxon>
        <taxon>Dikarya</taxon>
        <taxon>Basidiomycota</taxon>
        <taxon>Pucciniomycotina</taxon>
        <taxon>Pucciniomycetes</taxon>
        <taxon>Pucciniales</taxon>
        <taxon>Sphaerophragmiaceae</taxon>
        <taxon>Austropuccinia</taxon>
    </lineage>
</organism>
<dbReference type="EMBL" id="AVOT02037052">
    <property type="protein sequence ID" value="MBW0531687.1"/>
    <property type="molecule type" value="Genomic_DNA"/>
</dbReference>
<protein>
    <submittedName>
        <fullName evidence="2">Uncharacterized protein</fullName>
    </submittedName>
</protein>
<reference evidence="2" key="1">
    <citation type="submission" date="2021-03" db="EMBL/GenBank/DDBJ databases">
        <title>Draft genome sequence of rust myrtle Austropuccinia psidii MF-1, a brazilian biotype.</title>
        <authorList>
            <person name="Quecine M.C."/>
            <person name="Pachon D.M.R."/>
            <person name="Bonatelli M.L."/>
            <person name="Correr F.H."/>
            <person name="Franceschini L.M."/>
            <person name="Leite T.F."/>
            <person name="Margarido G.R.A."/>
            <person name="Almeida C.A."/>
            <person name="Ferrarezi J.A."/>
            <person name="Labate C.A."/>
        </authorList>
    </citation>
    <scope>NUCLEOTIDE SEQUENCE</scope>
    <source>
        <strain evidence="2">MF-1</strain>
    </source>
</reference>